<dbReference type="GO" id="GO:0000796">
    <property type="term" value="C:condensin complex"/>
    <property type="evidence" value="ECO:0000318"/>
    <property type="project" value="GO_Central"/>
</dbReference>
<reference evidence="2" key="1">
    <citation type="submission" date="2006-10" db="EMBL/GenBank/DDBJ databases">
        <authorList>
            <person name="Amadeo P."/>
            <person name="Zhao Q."/>
            <person name="Wortman J."/>
            <person name="Fraser-Liggett C."/>
            <person name="Carlton J."/>
        </authorList>
    </citation>
    <scope>NUCLEOTIDE SEQUENCE</scope>
    <source>
        <strain evidence="2">G3</strain>
    </source>
</reference>
<dbReference type="InParanoid" id="A2EQM5"/>
<keyword evidence="1" id="KW-0175">Coiled coil</keyword>
<feature type="coiled-coil region" evidence="1">
    <location>
        <begin position="300"/>
        <end position="327"/>
    </location>
</feature>
<protein>
    <submittedName>
        <fullName evidence="2">Uncharacterized protein</fullName>
    </submittedName>
</protein>
<name>A2EQM5_TRIV3</name>
<dbReference type="AlphaFoldDB" id="A2EQM5"/>
<evidence type="ECO:0000313" key="2">
    <source>
        <dbReference type="EMBL" id="EAY05072.1"/>
    </source>
</evidence>
<proteinExistence type="predicted"/>
<dbReference type="RefSeq" id="XP_001317295.1">
    <property type="nucleotide sequence ID" value="XM_001317260.1"/>
</dbReference>
<dbReference type="GO" id="GO:0000785">
    <property type="term" value="C:chromatin"/>
    <property type="evidence" value="ECO:0000318"/>
    <property type="project" value="GO_Central"/>
</dbReference>
<evidence type="ECO:0000256" key="1">
    <source>
        <dbReference type="SAM" id="Coils"/>
    </source>
</evidence>
<dbReference type="EMBL" id="DS113458">
    <property type="protein sequence ID" value="EAY05072.1"/>
    <property type="molecule type" value="Genomic_DNA"/>
</dbReference>
<dbReference type="GO" id="GO:0003682">
    <property type="term" value="F:chromatin binding"/>
    <property type="evidence" value="ECO:0000318"/>
    <property type="project" value="GO_Central"/>
</dbReference>
<dbReference type="GO" id="GO:0007076">
    <property type="term" value="P:mitotic chromosome condensation"/>
    <property type="evidence" value="ECO:0000318"/>
    <property type="project" value="GO_Central"/>
</dbReference>
<evidence type="ECO:0000313" key="3">
    <source>
        <dbReference type="Proteomes" id="UP000001542"/>
    </source>
</evidence>
<organism evidence="2 3">
    <name type="scientific">Trichomonas vaginalis (strain ATCC PRA-98 / G3)</name>
    <dbReference type="NCBI Taxonomy" id="412133"/>
    <lineage>
        <taxon>Eukaryota</taxon>
        <taxon>Metamonada</taxon>
        <taxon>Parabasalia</taxon>
        <taxon>Trichomonadida</taxon>
        <taxon>Trichomonadidae</taxon>
        <taxon>Trichomonas</taxon>
    </lineage>
</organism>
<feature type="coiled-coil region" evidence="1">
    <location>
        <begin position="50"/>
        <end position="141"/>
    </location>
</feature>
<accession>A2EQM5</accession>
<keyword evidence="3" id="KW-1185">Reference proteome</keyword>
<dbReference type="VEuPathDB" id="TrichDB:TVAG_191690"/>
<gene>
    <name evidence="2" type="ORF">TVAG_191690</name>
</gene>
<dbReference type="Proteomes" id="UP000001542">
    <property type="component" value="Unassembled WGS sequence"/>
</dbReference>
<dbReference type="GO" id="GO:0000793">
    <property type="term" value="C:condensed chromosome"/>
    <property type="evidence" value="ECO:0000318"/>
    <property type="project" value="GO_Central"/>
</dbReference>
<feature type="coiled-coil region" evidence="1">
    <location>
        <begin position="416"/>
        <end position="443"/>
    </location>
</feature>
<dbReference type="SMR" id="A2EQM5"/>
<dbReference type="STRING" id="5722.A2EQM5"/>
<reference evidence="2" key="2">
    <citation type="journal article" date="2007" name="Science">
        <title>Draft genome sequence of the sexually transmitted pathogen Trichomonas vaginalis.</title>
        <authorList>
            <person name="Carlton J.M."/>
            <person name="Hirt R.P."/>
            <person name="Silva J.C."/>
            <person name="Delcher A.L."/>
            <person name="Schatz M."/>
            <person name="Zhao Q."/>
            <person name="Wortman J.R."/>
            <person name="Bidwell S.L."/>
            <person name="Alsmark U.C.M."/>
            <person name="Besteiro S."/>
            <person name="Sicheritz-Ponten T."/>
            <person name="Noel C.J."/>
            <person name="Dacks J.B."/>
            <person name="Foster P.G."/>
            <person name="Simillion C."/>
            <person name="Van de Peer Y."/>
            <person name="Miranda-Saavedra D."/>
            <person name="Barton G.J."/>
            <person name="Westrop G.D."/>
            <person name="Mueller S."/>
            <person name="Dessi D."/>
            <person name="Fiori P.L."/>
            <person name="Ren Q."/>
            <person name="Paulsen I."/>
            <person name="Zhang H."/>
            <person name="Bastida-Corcuera F.D."/>
            <person name="Simoes-Barbosa A."/>
            <person name="Brown M.T."/>
            <person name="Hayes R.D."/>
            <person name="Mukherjee M."/>
            <person name="Okumura C.Y."/>
            <person name="Schneider R."/>
            <person name="Smith A.J."/>
            <person name="Vanacova S."/>
            <person name="Villalvazo M."/>
            <person name="Haas B.J."/>
            <person name="Pertea M."/>
            <person name="Feldblyum T.V."/>
            <person name="Utterback T.R."/>
            <person name="Shu C.L."/>
            <person name="Osoegawa K."/>
            <person name="de Jong P.J."/>
            <person name="Hrdy I."/>
            <person name="Horvathova L."/>
            <person name="Zubacova Z."/>
            <person name="Dolezal P."/>
            <person name="Malik S.B."/>
            <person name="Logsdon J.M. Jr."/>
            <person name="Henze K."/>
            <person name="Gupta A."/>
            <person name="Wang C.C."/>
            <person name="Dunne R.L."/>
            <person name="Upcroft J.A."/>
            <person name="Upcroft P."/>
            <person name="White O."/>
            <person name="Salzberg S.L."/>
            <person name="Tang P."/>
            <person name="Chiu C.-H."/>
            <person name="Lee Y.-S."/>
            <person name="Embley T.M."/>
            <person name="Coombs G.H."/>
            <person name="Mottram J.C."/>
            <person name="Tachezy J."/>
            <person name="Fraser-Liggett C.M."/>
            <person name="Johnson P.J."/>
        </authorList>
    </citation>
    <scope>NUCLEOTIDE SEQUENCE [LARGE SCALE GENOMIC DNA]</scope>
    <source>
        <strain evidence="2">G3</strain>
    </source>
</reference>
<dbReference type="VEuPathDB" id="TrichDB:TVAGG3_0976880"/>
<feature type="coiled-coil region" evidence="1">
    <location>
        <begin position="177"/>
        <end position="250"/>
    </location>
</feature>
<dbReference type="KEGG" id="tva:4762937"/>
<sequence>MNDIFGSPPKLNNDDREIKEAIKSSRTALRETTQNVNAREANIQITAESINQMYKRVDEWEKRLAEYADKALLKQSNLRKEQDKFYSENNHANTELDNQINELEEILNKLMNRQQEITLNLKFIEKQKKDFDQNIVELTQNVNNVSKTGTEHSKSITKASEEHQEFEDMQQHAIIEISENKKKISDLELEISQVQATLSDFKLKDAQNTAENTKLSYKIENLKEKRNNLINKYQENVNSLTNSINKKNENEFDPKTQRISLQNQIKSIKDSMTGIIKSISEKNSDEKIMRSNILREKANSDALRANIKNINSQIDKIKEDHNRFLDNVVKIRSIKVATISEIKTALFDVNNSIRQAQMSLDEMANMESRIAQRLRSTDVKIECCRANMDQIATNEIELQRLRLVNESREDSQTARVVALQDTLDALTNRIKGAEIEEQRLNRNFISLVSSRNPEPETKTDVLYSAVRRIKRENKCLVQQIQDVYQKINDLSFNQKKISGKIKQSRELSQLPSSKAPNPKGLCMKQHEISNLITKICEKKESIEYSRRKLANKQQNSYYKPTYYDYNFNNFDYNYTKSLFNERLTLTDLIWAMQSETYVWRSENTVFAKELLLNTWNHQLDLFNFK</sequence>